<dbReference type="InterPro" id="IPR011545">
    <property type="entry name" value="DEAD/DEAH_box_helicase_dom"/>
</dbReference>
<dbReference type="SUPFAM" id="SSF52540">
    <property type="entry name" value="P-loop containing nucleoside triphosphate hydrolases"/>
    <property type="match status" value="1"/>
</dbReference>
<comment type="subunit">
    <text evidence="12">Component of the replication restart primosome.</text>
</comment>
<dbReference type="SMART" id="SM00490">
    <property type="entry name" value="HELICc"/>
    <property type="match status" value="1"/>
</dbReference>
<dbReference type="PROSITE" id="PS51192">
    <property type="entry name" value="HELICASE_ATP_BIND_1"/>
    <property type="match status" value="1"/>
</dbReference>
<keyword evidence="5 12" id="KW-0378">Hydrolase</keyword>
<keyword evidence="6 12" id="KW-0347">Helicase</keyword>
<dbReference type="InterPro" id="IPR005259">
    <property type="entry name" value="PriA"/>
</dbReference>
<dbReference type="SMART" id="SM00487">
    <property type="entry name" value="DEXDc"/>
    <property type="match status" value="1"/>
</dbReference>
<feature type="binding site" evidence="12">
    <location>
        <position position="554"/>
    </location>
    <ligand>
        <name>Zn(2+)</name>
        <dbReference type="ChEBI" id="CHEBI:29105"/>
        <label>2</label>
    </ligand>
</feature>
<feature type="domain" description="Helicase C-terminal" evidence="14">
    <location>
        <begin position="549"/>
        <end position="721"/>
    </location>
</feature>
<dbReference type="GO" id="GO:0016887">
    <property type="term" value="F:ATP hydrolysis activity"/>
    <property type="evidence" value="ECO:0007669"/>
    <property type="project" value="RHEA"/>
</dbReference>
<evidence type="ECO:0000256" key="3">
    <source>
        <dbReference type="ARBA" id="ARBA00022723"/>
    </source>
</evidence>
<comment type="catalytic activity">
    <reaction evidence="11 12">
        <text>ATP + H2O = ADP + phosphate + H(+)</text>
        <dbReference type="Rhea" id="RHEA:13065"/>
        <dbReference type="ChEBI" id="CHEBI:15377"/>
        <dbReference type="ChEBI" id="CHEBI:15378"/>
        <dbReference type="ChEBI" id="CHEBI:30616"/>
        <dbReference type="ChEBI" id="CHEBI:43474"/>
        <dbReference type="ChEBI" id="CHEBI:456216"/>
        <dbReference type="EC" id="5.6.2.4"/>
    </reaction>
</comment>
<dbReference type="InterPro" id="IPR041236">
    <property type="entry name" value="PriA_C"/>
</dbReference>
<evidence type="ECO:0000259" key="13">
    <source>
        <dbReference type="PROSITE" id="PS51192"/>
    </source>
</evidence>
<feature type="domain" description="Helicase ATP-binding" evidence="13">
    <location>
        <begin position="295"/>
        <end position="463"/>
    </location>
</feature>
<dbReference type="Gene3D" id="3.40.50.300">
    <property type="entry name" value="P-loop containing nucleotide triphosphate hydrolases"/>
    <property type="match status" value="2"/>
</dbReference>
<reference evidence="15 16" key="1">
    <citation type="submission" date="2018-11" db="EMBL/GenBank/DDBJ databases">
        <title>Genomes From Bacteria Associated with the Canine Oral Cavity: a Test Case for Automated Genome-Based Taxonomic Assignment.</title>
        <authorList>
            <person name="Coil D.A."/>
            <person name="Jospin G."/>
            <person name="Darling A.E."/>
            <person name="Wallis C."/>
            <person name="Davis I.J."/>
            <person name="Harris S."/>
            <person name="Eisen J.A."/>
            <person name="Holcombe L.J."/>
            <person name="O'Flynn C."/>
        </authorList>
    </citation>
    <scope>NUCLEOTIDE SEQUENCE [LARGE SCALE GENOMIC DNA]</scope>
    <source>
        <strain evidence="15 16">OH2617_COT-023</strain>
    </source>
</reference>
<organism evidence="15 16">
    <name type="scientific">Tannerella forsythia</name>
    <name type="common">Bacteroides forsythus</name>
    <dbReference type="NCBI Taxonomy" id="28112"/>
    <lineage>
        <taxon>Bacteria</taxon>
        <taxon>Pseudomonadati</taxon>
        <taxon>Bacteroidota</taxon>
        <taxon>Bacteroidia</taxon>
        <taxon>Bacteroidales</taxon>
        <taxon>Tannerellaceae</taxon>
        <taxon>Tannerella</taxon>
    </lineage>
</organism>
<dbReference type="Pfam" id="PF00270">
    <property type="entry name" value="DEAD"/>
    <property type="match status" value="1"/>
</dbReference>
<dbReference type="InterPro" id="IPR041222">
    <property type="entry name" value="PriA_3primeBD"/>
</dbReference>
<evidence type="ECO:0000256" key="1">
    <source>
        <dbReference type="ARBA" id="ARBA00022515"/>
    </source>
</evidence>
<evidence type="ECO:0000256" key="5">
    <source>
        <dbReference type="ARBA" id="ARBA00022801"/>
    </source>
</evidence>
<dbReference type="EC" id="5.6.2.4" evidence="12"/>
<dbReference type="GO" id="GO:0006310">
    <property type="term" value="P:DNA recombination"/>
    <property type="evidence" value="ECO:0007669"/>
    <property type="project" value="InterPro"/>
</dbReference>
<evidence type="ECO:0000313" key="16">
    <source>
        <dbReference type="Proteomes" id="UP000278609"/>
    </source>
</evidence>
<dbReference type="RefSeq" id="WP_124751880.1">
    <property type="nucleotide sequence ID" value="NZ_RQYS01000035.1"/>
</dbReference>
<feature type="binding site" evidence="12">
    <location>
        <position position="539"/>
    </location>
    <ligand>
        <name>Zn(2+)</name>
        <dbReference type="ChEBI" id="CHEBI:29105"/>
        <label>2</label>
    </ligand>
</feature>
<feature type="binding site" evidence="12">
    <location>
        <position position="527"/>
    </location>
    <ligand>
        <name>Zn(2+)</name>
        <dbReference type="ChEBI" id="CHEBI:29105"/>
        <label>1</label>
    </ligand>
</feature>
<evidence type="ECO:0000256" key="6">
    <source>
        <dbReference type="ARBA" id="ARBA00022806"/>
    </source>
</evidence>
<dbReference type="GO" id="GO:0006270">
    <property type="term" value="P:DNA replication initiation"/>
    <property type="evidence" value="ECO:0007669"/>
    <property type="project" value="TreeGrafter"/>
</dbReference>
<keyword evidence="7 12" id="KW-0862">Zinc</keyword>
<dbReference type="GO" id="GO:0006269">
    <property type="term" value="P:DNA replication, synthesis of primer"/>
    <property type="evidence" value="ECO:0007669"/>
    <property type="project" value="UniProtKB-KW"/>
</dbReference>
<comment type="catalytic activity">
    <reaction evidence="12">
        <text>Couples ATP hydrolysis with the unwinding of duplex DNA by translocating in the 3'-5' direction.</text>
        <dbReference type="EC" id="5.6.2.4"/>
    </reaction>
</comment>
<dbReference type="Pfam" id="PF17764">
    <property type="entry name" value="PriA_3primeBD"/>
    <property type="match status" value="1"/>
</dbReference>
<evidence type="ECO:0000256" key="11">
    <source>
        <dbReference type="ARBA" id="ARBA00048988"/>
    </source>
</evidence>
<evidence type="ECO:0000256" key="10">
    <source>
        <dbReference type="ARBA" id="ARBA00023235"/>
    </source>
</evidence>
<dbReference type="InterPro" id="IPR001650">
    <property type="entry name" value="Helicase_C-like"/>
</dbReference>
<feature type="binding site" evidence="12">
    <location>
        <position position="536"/>
    </location>
    <ligand>
        <name>Zn(2+)</name>
        <dbReference type="ChEBI" id="CHEBI:29105"/>
        <label>2</label>
    </ligand>
</feature>
<dbReference type="FunFam" id="3.40.1440.60:FF:000001">
    <property type="entry name" value="Primosomal protein N"/>
    <property type="match status" value="1"/>
</dbReference>
<feature type="binding site" evidence="12">
    <location>
        <position position="567"/>
    </location>
    <ligand>
        <name>Zn(2+)</name>
        <dbReference type="ChEBI" id="CHEBI:29105"/>
        <label>1</label>
    </ligand>
</feature>
<evidence type="ECO:0000313" key="15">
    <source>
        <dbReference type="EMBL" id="RRD59797.1"/>
    </source>
</evidence>
<feature type="binding site" evidence="12">
    <location>
        <position position="530"/>
    </location>
    <ligand>
        <name>Zn(2+)</name>
        <dbReference type="ChEBI" id="CHEBI:29105"/>
        <label>1</label>
    </ligand>
</feature>
<keyword evidence="2 12" id="KW-0235">DNA replication</keyword>
<dbReference type="GO" id="GO:0005524">
    <property type="term" value="F:ATP binding"/>
    <property type="evidence" value="ECO:0007669"/>
    <property type="project" value="UniProtKB-UniRule"/>
</dbReference>
<keyword evidence="3 12" id="KW-0479">Metal-binding</keyword>
<dbReference type="InterPro" id="IPR027417">
    <property type="entry name" value="P-loop_NTPase"/>
</dbReference>
<evidence type="ECO:0000256" key="9">
    <source>
        <dbReference type="ARBA" id="ARBA00023125"/>
    </source>
</evidence>
<dbReference type="EMBL" id="RQYS01000035">
    <property type="protein sequence ID" value="RRD59797.1"/>
    <property type="molecule type" value="Genomic_DNA"/>
</dbReference>
<dbReference type="GO" id="GO:0043138">
    <property type="term" value="F:3'-5' DNA helicase activity"/>
    <property type="evidence" value="ECO:0007669"/>
    <property type="project" value="UniProtKB-EC"/>
</dbReference>
<dbReference type="AlphaFoldDB" id="A0A3P1XPH9"/>
<dbReference type="InterPro" id="IPR040498">
    <property type="entry name" value="PriA_CRR"/>
</dbReference>
<evidence type="ECO:0000256" key="8">
    <source>
        <dbReference type="ARBA" id="ARBA00022840"/>
    </source>
</evidence>
<sequence length="820" mass="92002">MKYADVILPLPLAQTYTYAIPESMESRVWPNGRVIVPFGAKRYYTAIVREVHERPPDDSYAVKSVFTTLDEAPVLRDLQLHFWEWMASYYLCTLGDVYKAAVPSGLKLGSETVVSLCDDFEAARPLSPKSQTLLDALAGESKPQTVEEIEKKTGLHNLIPTLTQLVKLGAVTVREELKRGFVPKTEIYLRLSSLYEKEADLVPVFESLRRAPKQEKLLLSFLDETKPFRGEGRPEISRKSFLKTAGADSSVLNGLLRRGVIEAYRKEISRLHLTSALHPPYPLSAAQQAALTSINEMFSTKAVCLLHGAPSCGKTEIYLHLILATLREGRQALYLLPEIAVTTQITERLARVLGKRLLVYHSGLSDAERVEVWNRLLEAGEPLVIVGVRSSLFLPFSALGLVVVDEEQEPSYKQQDPAPRYHARNAAIMLASMHGARTLLGSATPSLDSFYNAKTGKYGLVTLRERYGTTLVPQIHIVDVKTLRRKKIMKETLFSPLLREKIDEALTHGRQVILFQNRRGFAPMLECKACGYVPHCVNCDVTLTYHHSRHRQVCHYCGYSQPVLSRCPSCASAEVKMVGFGTEKVEEEIATLFPDAATARLDLDNARTRRAYERILTDFEEGKTQILIGTQMLSKGLDFGNVSVVGVLNADSLMNFPDFRAHERAFQLMMQVSGRAGRRAGQGTVIIQTSQPQHPLLRMVQTFDYDGMALSQLTERKQYFYPPYCRLITVIMRAKNETTLNRFAAMYSERLRADLGTNVIGPFVPPIGRVQTLFVRQTMLKIPLSVAVKDVRHTLEAAHAAMQQTPSFRQVILHADVDPQ</sequence>
<comment type="cofactor">
    <cofactor evidence="12">
        <name>Zn(2+)</name>
        <dbReference type="ChEBI" id="CHEBI:29105"/>
    </cofactor>
    <text evidence="12">Binds 2 zinc ions per subunit.</text>
</comment>
<dbReference type="PANTHER" id="PTHR30580">
    <property type="entry name" value="PRIMOSOMAL PROTEIN N"/>
    <property type="match status" value="1"/>
</dbReference>
<dbReference type="GO" id="GO:0003677">
    <property type="term" value="F:DNA binding"/>
    <property type="evidence" value="ECO:0007669"/>
    <property type="project" value="UniProtKB-UniRule"/>
</dbReference>
<dbReference type="GO" id="GO:0008270">
    <property type="term" value="F:zinc ion binding"/>
    <property type="evidence" value="ECO:0007669"/>
    <property type="project" value="UniProtKB-UniRule"/>
</dbReference>
<dbReference type="Proteomes" id="UP000278609">
    <property type="component" value="Unassembled WGS sequence"/>
</dbReference>
<dbReference type="GO" id="GO:1990077">
    <property type="term" value="C:primosome complex"/>
    <property type="evidence" value="ECO:0007669"/>
    <property type="project" value="UniProtKB-UniRule"/>
</dbReference>
<dbReference type="NCBIfam" id="TIGR00595">
    <property type="entry name" value="priA"/>
    <property type="match status" value="1"/>
</dbReference>
<keyword evidence="10 12" id="KW-0413">Isomerase</keyword>
<accession>A0A3P1XPH9</accession>
<evidence type="ECO:0000256" key="7">
    <source>
        <dbReference type="ARBA" id="ARBA00022833"/>
    </source>
</evidence>
<dbReference type="InterPro" id="IPR014001">
    <property type="entry name" value="Helicase_ATP-bd"/>
</dbReference>
<dbReference type="Pfam" id="PF00271">
    <property type="entry name" value="Helicase_C"/>
    <property type="match status" value="1"/>
</dbReference>
<keyword evidence="8 12" id="KW-0067">ATP-binding</keyword>
<dbReference type="CDD" id="cd18804">
    <property type="entry name" value="SF2_C_priA"/>
    <property type="match status" value="1"/>
</dbReference>
<comment type="function">
    <text evidence="12">Initiates the restart of stalled replication forks, which reloads the replicative helicase on sites other than the origin of replication. Recognizes and binds to abandoned replication forks and remodels them to uncover a helicase loading site. Promotes assembly of the primosome at these replication forks.</text>
</comment>
<dbReference type="Pfam" id="PF18074">
    <property type="entry name" value="PriA_C"/>
    <property type="match status" value="1"/>
</dbReference>
<dbReference type="HAMAP" id="MF_00983">
    <property type="entry name" value="PriA"/>
    <property type="match status" value="1"/>
</dbReference>
<dbReference type="OrthoDB" id="9759544at2"/>
<evidence type="ECO:0000256" key="2">
    <source>
        <dbReference type="ARBA" id="ARBA00022705"/>
    </source>
</evidence>
<dbReference type="Gene3D" id="3.40.1440.60">
    <property type="entry name" value="PriA, 3(prime) DNA-binding domain"/>
    <property type="match status" value="1"/>
</dbReference>
<evidence type="ECO:0000256" key="12">
    <source>
        <dbReference type="HAMAP-Rule" id="MF_00983"/>
    </source>
</evidence>
<dbReference type="FunFam" id="3.40.50.300:FF:000489">
    <property type="entry name" value="Primosome assembly protein PriA"/>
    <property type="match status" value="1"/>
</dbReference>
<feature type="binding site" evidence="12">
    <location>
        <position position="570"/>
    </location>
    <ligand>
        <name>Zn(2+)</name>
        <dbReference type="ChEBI" id="CHEBI:29105"/>
        <label>1</label>
    </ligand>
</feature>
<dbReference type="InterPro" id="IPR042115">
    <property type="entry name" value="PriA_3primeBD_sf"/>
</dbReference>
<comment type="caution">
    <text evidence="15">The sequence shown here is derived from an EMBL/GenBank/DDBJ whole genome shotgun (WGS) entry which is preliminary data.</text>
</comment>
<keyword evidence="1 12" id="KW-0639">Primosome</keyword>
<dbReference type="PROSITE" id="PS51194">
    <property type="entry name" value="HELICASE_CTER"/>
    <property type="match status" value="1"/>
</dbReference>
<dbReference type="Pfam" id="PF18319">
    <property type="entry name" value="Zn_ribbon_PriA"/>
    <property type="match status" value="1"/>
</dbReference>
<protein>
    <recommendedName>
        <fullName evidence="12">Replication restart protein PriA</fullName>
    </recommendedName>
    <alternativeName>
        <fullName evidence="12">ATP-dependent DNA helicase PriA</fullName>
        <ecNumber evidence="12">5.6.2.4</ecNumber>
    </alternativeName>
    <alternativeName>
        <fullName evidence="12">DNA 3'-5' helicase PriA</fullName>
    </alternativeName>
</protein>
<dbReference type="GO" id="GO:0006302">
    <property type="term" value="P:double-strand break repair"/>
    <property type="evidence" value="ECO:0007669"/>
    <property type="project" value="InterPro"/>
</dbReference>
<comment type="similarity">
    <text evidence="12">Belongs to the helicase family. PriA subfamily.</text>
</comment>
<name>A0A3P1XPH9_TANFO</name>
<proteinExistence type="inferred from homology"/>
<dbReference type="PANTHER" id="PTHR30580:SF0">
    <property type="entry name" value="PRIMOSOMAL PROTEIN N"/>
    <property type="match status" value="1"/>
</dbReference>
<evidence type="ECO:0000259" key="14">
    <source>
        <dbReference type="PROSITE" id="PS51194"/>
    </source>
</evidence>
<keyword evidence="9 12" id="KW-0238">DNA-binding</keyword>
<feature type="binding site" evidence="12">
    <location>
        <position position="557"/>
    </location>
    <ligand>
        <name>Zn(2+)</name>
        <dbReference type="ChEBI" id="CHEBI:29105"/>
        <label>2</label>
    </ligand>
</feature>
<evidence type="ECO:0000256" key="4">
    <source>
        <dbReference type="ARBA" id="ARBA00022741"/>
    </source>
</evidence>
<gene>
    <name evidence="12 15" type="primary">priA</name>
    <name evidence="15" type="ORF">EII40_08735</name>
</gene>
<keyword evidence="4 12" id="KW-0547">Nucleotide-binding</keyword>